<evidence type="ECO:0000313" key="12">
    <source>
        <dbReference type="Proteomes" id="UP000286848"/>
    </source>
</evidence>
<keyword evidence="5 7" id="KW-0964">Secreted</keyword>
<comment type="caution">
    <text evidence="11">The sequence shown here is derived from an EMBL/GenBank/DDBJ whole genome shotgun (WGS) entry which is preliminary data.</text>
</comment>
<dbReference type="NCBIfam" id="TIGR02492">
    <property type="entry name" value="flgK_ends"/>
    <property type="match status" value="1"/>
</dbReference>
<feature type="domain" description="Flagellar basal body rod protein N-terminal" evidence="8">
    <location>
        <begin position="8"/>
        <end position="38"/>
    </location>
</feature>
<dbReference type="InterPro" id="IPR002371">
    <property type="entry name" value="FlgK"/>
</dbReference>
<evidence type="ECO:0000259" key="8">
    <source>
        <dbReference type="Pfam" id="PF00460"/>
    </source>
</evidence>
<dbReference type="InterPro" id="IPR001444">
    <property type="entry name" value="Flag_bb_rod_N"/>
</dbReference>
<dbReference type="GO" id="GO:0005198">
    <property type="term" value="F:structural molecule activity"/>
    <property type="evidence" value="ECO:0007669"/>
    <property type="project" value="UniProtKB-UniRule"/>
</dbReference>
<dbReference type="SUPFAM" id="SSF64518">
    <property type="entry name" value="Phase 1 flagellin"/>
    <property type="match status" value="1"/>
</dbReference>
<dbReference type="GO" id="GO:0044780">
    <property type="term" value="P:bacterial-type flagellum assembly"/>
    <property type="evidence" value="ECO:0007669"/>
    <property type="project" value="InterPro"/>
</dbReference>
<dbReference type="InterPro" id="IPR053927">
    <property type="entry name" value="FlgK_helical"/>
</dbReference>
<comment type="similarity">
    <text evidence="3 7">Belongs to the flagella basal body rod proteins family.</text>
</comment>
<dbReference type="OrthoDB" id="9802553at2"/>
<organism evidence="11 12">
    <name type="scientific">Ligilactobacillus salitolerans</name>
    <dbReference type="NCBI Taxonomy" id="1808352"/>
    <lineage>
        <taxon>Bacteria</taxon>
        <taxon>Bacillati</taxon>
        <taxon>Bacillota</taxon>
        <taxon>Bacilli</taxon>
        <taxon>Lactobacillales</taxon>
        <taxon>Lactobacillaceae</taxon>
        <taxon>Ligilactobacillus</taxon>
    </lineage>
</organism>
<keyword evidence="6 7" id="KW-0975">Bacterial flagellum</keyword>
<evidence type="ECO:0000256" key="2">
    <source>
        <dbReference type="ARBA" id="ARBA00004613"/>
    </source>
</evidence>
<evidence type="ECO:0000256" key="1">
    <source>
        <dbReference type="ARBA" id="ARBA00004365"/>
    </source>
</evidence>
<evidence type="ECO:0000259" key="9">
    <source>
        <dbReference type="Pfam" id="PF06429"/>
    </source>
</evidence>
<feature type="domain" description="Flagellar hook-associated protein FlgK helical" evidence="10">
    <location>
        <begin position="99"/>
        <end position="343"/>
    </location>
</feature>
<sequence length="509" mass="54223">MSGLFGTLNTARSGLDANQVALQTSSHNIANTNTDGYTRQRVDLGTKIPYHKTGVGLIGTGVSANGVERIVDDFVRSQVRDSNANYNFNVQKSDVLGLLEDALHEPSDDGVITQLNNYADSLQKLADNPELDTAKTNAVQMGVSLATYIQSIAKQVGKVNGDTQSQLSKTVLDFNQMAGELANLNQQIYDSHLDDETPNDLLDRRDSLLKDMSGQADITVAFDNYGRTTVSIGDQEIVNGKLGVQQKLSVVVGAAAGTAEIYPDGDETQSKQEITGNFAVGDVVLSAADGTENYSVLEVKSGSIGGLQESLAEVQAHQDELNSFVNGLIASQNIVYSEGTNATNAFFESDDPTNPALSLRVNQDLVKDPGKMKVGAGADPADGDNSLALAMAKSLKAKLDYPVDPADLLTNFDPTSLTFTASEQGMTVAGSYNSIVTKNGISKQKADNMASAQLTALNQLEYKDQAASGVNLNEEMSDVIRFQQGFQANARLLTVVSDMLDTLINRTGV</sequence>
<dbReference type="Pfam" id="PF06429">
    <property type="entry name" value="Flg_bbr_C"/>
    <property type="match status" value="1"/>
</dbReference>
<evidence type="ECO:0000256" key="7">
    <source>
        <dbReference type="RuleBase" id="RU362065"/>
    </source>
</evidence>
<evidence type="ECO:0000256" key="6">
    <source>
        <dbReference type="ARBA" id="ARBA00023143"/>
    </source>
</evidence>
<feature type="domain" description="Flagellar basal-body/hook protein C-terminal" evidence="9">
    <location>
        <begin position="467"/>
        <end position="505"/>
    </location>
</feature>
<dbReference type="PANTHER" id="PTHR30033">
    <property type="entry name" value="FLAGELLAR HOOK-ASSOCIATED PROTEIN 1"/>
    <property type="match status" value="1"/>
</dbReference>
<evidence type="ECO:0000313" key="11">
    <source>
        <dbReference type="EMBL" id="GBG94900.1"/>
    </source>
</evidence>
<evidence type="ECO:0000256" key="5">
    <source>
        <dbReference type="ARBA" id="ARBA00022525"/>
    </source>
</evidence>
<dbReference type="EMBL" id="BFFP01000021">
    <property type="protein sequence ID" value="GBG94900.1"/>
    <property type="molecule type" value="Genomic_DNA"/>
</dbReference>
<proteinExistence type="inferred from homology"/>
<dbReference type="GO" id="GO:0005576">
    <property type="term" value="C:extracellular region"/>
    <property type="evidence" value="ECO:0007669"/>
    <property type="project" value="UniProtKB-SubCell"/>
</dbReference>
<dbReference type="PANTHER" id="PTHR30033:SF1">
    <property type="entry name" value="FLAGELLAR HOOK-ASSOCIATED PROTEIN 1"/>
    <property type="match status" value="1"/>
</dbReference>
<dbReference type="Proteomes" id="UP000286848">
    <property type="component" value="Unassembled WGS sequence"/>
</dbReference>
<dbReference type="GO" id="GO:0009424">
    <property type="term" value="C:bacterial-type flagellum hook"/>
    <property type="evidence" value="ECO:0007669"/>
    <property type="project" value="UniProtKB-UniRule"/>
</dbReference>
<keyword evidence="11" id="KW-0969">Cilium</keyword>
<keyword evidence="11" id="KW-0966">Cell projection</keyword>
<keyword evidence="11" id="KW-0282">Flagellum</keyword>
<reference evidence="11 12" key="1">
    <citation type="journal article" date="2019" name="Int. J. Syst. Evol. Microbiol.">
        <title>Lactobacillus salitolerans sp. nov., a novel lactic acid bacterium isolated from spent mushroom substrates.</title>
        <authorList>
            <person name="Tohno M."/>
            <person name="Tanizawa Y."/>
            <person name="Kojima Y."/>
            <person name="Sakamoto M."/>
            <person name="Nakamura Y."/>
            <person name="Ohkuma M."/>
            <person name="Kobayashi H."/>
        </authorList>
    </citation>
    <scope>NUCLEOTIDE SEQUENCE [LARGE SCALE GENOMIC DNA]</scope>
    <source>
        <strain evidence="11 12">YK43</strain>
    </source>
</reference>
<dbReference type="PRINTS" id="PR01005">
    <property type="entry name" value="FLGHOOKAP1"/>
</dbReference>
<evidence type="ECO:0000259" key="10">
    <source>
        <dbReference type="Pfam" id="PF22638"/>
    </source>
</evidence>
<keyword evidence="12" id="KW-1185">Reference proteome</keyword>
<dbReference type="Pfam" id="PF00460">
    <property type="entry name" value="Flg_bb_rod"/>
    <property type="match status" value="1"/>
</dbReference>
<comment type="subcellular location">
    <subcellularLocation>
        <location evidence="1 7">Bacterial flagellum</location>
    </subcellularLocation>
    <subcellularLocation>
        <location evidence="2 7">Secreted</location>
    </subcellularLocation>
</comment>
<evidence type="ECO:0000256" key="3">
    <source>
        <dbReference type="ARBA" id="ARBA00009677"/>
    </source>
</evidence>
<protein>
    <recommendedName>
        <fullName evidence="4 7">Flagellar hook-associated protein 1</fullName>
        <shortName evidence="7">HAP1</shortName>
    </recommendedName>
</protein>
<accession>A0A401ITN0</accession>
<dbReference type="InterPro" id="IPR010930">
    <property type="entry name" value="Flg_bb/hook_C_dom"/>
</dbReference>
<dbReference type="RefSeq" id="WP_124976737.1">
    <property type="nucleotide sequence ID" value="NZ_BFFP01000021.1"/>
</dbReference>
<gene>
    <name evidence="7" type="primary">flgK</name>
    <name evidence="11" type="ORF">LFYK43_13590</name>
</gene>
<dbReference type="AlphaFoldDB" id="A0A401ITN0"/>
<evidence type="ECO:0000256" key="4">
    <source>
        <dbReference type="ARBA" id="ARBA00016244"/>
    </source>
</evidence>
<dbReference type="Pfam" id="PF22638">
    <property type="entry name" value="FlgK_D1"/>
    <property type="match status" value="1"/>
</dbReference>
<name>A0A401ITN0_9LACO</name>